<dbReference type="Proteomes" id="UP000219439">
    <property type="component" value="Unassembled WGS sequence"/>
</dbReference>
<keyword evidence="1" id="KW-0902">Two-component regulatory system</keyword>
<dbReference type="OrthoDB" id="9786548at2"/>
<dbReference type="InterPro" id="IPR036641">
    <property type="entry name" value="HPT_dom_sf"/>
</dbReference>
<name>A0A285NGP6_9HYPH</name>
<reference evidence="4 5" key="1">
    <citation type="submission" date="2017-09" db="EMBL/GenBank/DDBJ databases">
        <authorList>
            <person name="Ehlers B."/>
            <person name="Leendertz F.H."/>
        </authorList>
    </citation>
    <scope>NUCLEOTIDE SEQUENCE [LARGE SCALE GENOMIC DNA]</scope>
    <source>
        <strain evidence="4 5">DSM 18289</strain>
    </source>
</reference>
<accession>A0A285NGP6</accession>
<dbReference type="InterPro" id="IPR008207">
    <property type="entry name" value="Sig_transdc_His_kin_Hpt_dom"/>
</dbReference>
<organism evidence="4 5">
    <name type="scientific">Cohaesibacter gelatinilyticus</name>
    <dbReference type="NCBI Taxonomy" id="372072"/>
    <lineage>
        <taxon>Bacteria</taxon>
        <taxon>Pseudomonadati</taxon>
        <taxon>Pseudomonadota</taxon>
        <taxon>Alphaproteobacteria</taxon>
        <taxon>Hyphomicrobiales</taxon>
        <taxon>Cohaesibacteraceae</taxon>
    </lineage>
</organism>
<evidence type="ECO:0000313" key="5">
    <source>
        <dbReference type="Proteomes" id="UP000219439"/>
    </source>
</evidence>
<keyword evidence="5" id="KW-1185">Reference proteome</keyword>
<proteinExistence type="predicted"/>
<dbReference type="RefSeq" id="WP_097152810.1">
    <property type="nucleotide sequence ID" value="NZ_OBEL01000001.1"/>
</dbReference>
<dbReference type="Gene3D" id="1.20.120.160">
    <property type="entry name" value="HPT domain"/>
    <property type="match status" value="1"/>
</dbReference>
<feature type="modified residue" description="Phosphohistidine" evidence="2">
    <location>
        <position position="80"/>
    </location>
</feature>
<gene>
    <name evidence="4" type="ORF">SAMN06265368_1679</name>
</gene>
<evidence type="ECO:0000259" key="3">
    <source>
        <dbReference type="PROSITE" id="PS50894"/>
    </source>
</evidence>
<dbReference type="GO" id="GO:0000160">
    <property type="term" value="P:phosphorelay signal transduction system"/>
    <property type="evidence" value="ECO:0007669"/>
    <property type="project" value="UniProtKB-KW"/>
</dbReference>
<keyword evidence="2" id="KW-0597">Phosphoprotein</keyword>
<dbReference type="GO" id="GO:0004672">
    <property type="term" value="F:protein kinase activity"/>
    <property type="evidence" value="ECO:0007669"/>
    <property type="project" value="UniProtKB-ARBA"/>
</dbReference>
<evidence type="ECO:0000256" key="1">
    <source>
        <dbReference type="ARBA" id="ARBA00023012"/>
    </source>
</evidence>
<dbReference type="SUPFAM" id="SSF47226">
    <property type="entry name" value="Histidine-containing phosphotransfer domain, HPT domain"/>
    <property type="match status" value="1"/>
</dbReference>
<dbReference type="EMBL" id="OBEL01000001">
    <property type="protein sequence ID" value="SNZ08448.1"/>
    <property type="molecule type" value="Genomic_DNA"/>
</dbReference>
<sequence>MADYEIIEPKVDLRKKIRVLPSSQAGFDPIERAEQAMKKLSVNFNIWMNEEVDELQDAWKAIQKDGMSEETLKSLFCASHDIKGQAQTMGFPIAGNIAGSLCDLIENVTDRSFLPKELLHKHVQAVAAVVKEDAREEDNAIGKALTQELLAVSGEVISRFEKNQAEK</sequence>
<evidence type="ECO:0000313" key="4">
    <source>
        <dbReference type="EMBL" id="SNZ08448.1"/>
    </source>
</evidence>
<dbReference type="AlphaFoldDB" id="A0A285NGP6"/>
<dbReference type="PROSITE" id="PS50894">
    <property type="entry name" value="HPT"/>
    <property type="match status" value="1"/>
</dbReference>
<dbReference type="Pfam" id="PF01627">
    <property type="entry name" value="Hpt"/>
    <property type="match status" value="1"/>
</dbReference>
<evidence type="ECO:0000256" key="2">
    <source>
        <dbReference type="PROSITE-ProRule" id="PRU00110"/>
    </source>
</evidence>
<feature type="domain" description="HPt" evidence="3">
    <location>
        <begin position="33"/>
        <end position="141"/>
    </location>
</feature>
<protein>
    <submittedName>
        <fullName evidence="4">Hpt domain-containing protein</fullName>
    </submittedName>
</protein>